<dbReference type="EMBL" id="CP090958">
    <property type="protein sequence ID" value="WGW12957.1"/>
    <property type="molecule type" value="Genomic_DNA"/>
</dbReference>
<keyword evidence="3" id="KW-1185">Reference proteome</keyword>
<gene>
    <name evidence="2" type="ORF">LWF01_04070</name>
</gene>
<feature type="domain" description="CMP/dCMP-type deaminase" evidence="1">
    <location>
        <begin position="6"/>
        <end position="126"/>
    </location>
</feature>
<dbReference type="RefSeq" id="WP_349639765.1">
    <property type="nucleotide sequence ID" value="NZ_CP090958.1"/>
</dbReference>
<evidence type="ECO:0000313" key="3">
    <source>
        <dbReference type="Proteomes" id="UP001209083"/>
    </source>
</evidence>
<accession>A0ABY8QVH0</accession>
<reference evidence="2 3" key="1">
    <citation type="submission" date="2023-05" db="EMBL/GenBank/DDBJ databases">
        <title>Lithophilousrod everest ZFBP1038 complete genpme.</title>
        <authorList>
            <person name="Tian M."/>
        </authorList>
    </citation>
    <scope>NUCLEOTIDE SEQUENCE [LARGE SCALE GENOMIC DNA]</scope>
    <source>
        <strain evidence="2 3">ZFBP1038</strain>
    </source>
</reference>
<proteinExistence type="predicted"/>
<name>A0ABY8QVH0_9MICO</name>
<dbReference type="Proteomes" id="UP001209083">
    <property type="component" value="Chromosome"/>
</dbReference>
<dbReference type="CDD" id="cd01285">
    <property type="entry name" value="nucleoside_deaminase"/>
    <property type="match status" value="1"/>
</dbReference>
<dbReference type="InterPro" id="IPR002125">
    <property type="entry name" value="CMP_dCMP_dom"/>
</dbReference>
<dbReference type="SUPFAM" id="SSF53927">
    <property type="entry name" value="Cytidine deaminase-like"/>
    <property type="match status" value="1"/>
</dbReference>
<dbReference type="InterPro" id="IPR016193">
    <property type="entry name" value="Cytidine_deaminase-like"/>
</dbReference>
<dbReference type="Gene3D" id="3.40.140.10">
    <property type="entry name" value="Cytidine Deaminase, domain 2"/>
    <property type="match status" value="1"/>
</dbReference>
<sequence>MSRTEAEIAGLMADAVEFSLHHVEAGGLPFIGVLVGDDGYVSDFGVNEVARTGDPTAHAEIVAMRTAMHDLGRSDLEGSWLLATGEPCGLCYSFALDHRADRIYVAVDGDAVTGQGFDYGGSYAAFGIDRAQLAGIIHRIPVARGLAPFERYLDLRHRGISTRPPSSTHPKGTS</sequence>
<evidence type="ECO:0000259" key="1">
    <source>
        <dbReference type="PROSITE" id="PS51747"/>
    </source>
</evidence>
<protein>
    <submittedName>
        <fullName evidence="2">Nucleoside deaminase</fullName>
    </submittedName>
</protein>
<organism evidence="2 3">
    <name type="scientific">Saxibacter everestensis</name>
    <dbReference type="NCBI Taxonomy" id="2909229"/>
    <lineage>
        <taxon>Bacteria</taxon>
        <taxon>Bacillati</taxon>
        <taxon>Actinomycetota</taxon>
        <taxon>Actinomycetes</taxon>
        <taxon>Micrococcales</taxon>
        <taxon>Brevibacteriaceae</taxon>
        <taxon>Saxibacter</taxon>
    </lineage>
</organism>
<dbReference type="PROSITE" id="PS51747">
    <property type="entry name" value="CYT_DCMP_DEAMINASES_2"/>
    <property type="match status" value="1"/>
</dbReference>
<evidence type="ECO:0000313" key="2">
    <source>
        <dbReference type="EMBL" id="WGW12957.1"/>
    </source>
</evidence>
<dbReference type="Pfam" id="PF00383">
    <property type="entry name" value="dCMP_cyt_deam_1"/>
    <property type="match status" value="1"/>
</dbReference>